<name>A0AA39Z6E5_9PEZI</name>
<gene>
    <name evidence="2" type="ORF">DIS24_g776</name>
</gene>
<evidence type="ECO:0000256" key="1">
    <source>
        <dbReference type="SAM" id="MobiDB-lite"/>
    </source>
</evidence>
<organism evidence="2 3">
    <name type="scientific">Lasiodiplodia hormozganensis</name>
    <dbReference type="NCBI Taxonomy" id="869390"/>
    <lineage>
        <taxon>Eukaryota</taxon>
        <taxon>Fungi</taxon>
        <taxon>Dikarya</taxon>
        <taxon>Ascomycota</taxon>
        <taxon>Pezizomycotina</taxon>
        <taxon>Dothideomycetes</taxon>
        <taxon>Dothideomycetes incertae sedis</taxon>
        <taxon>Botryosphaeriales</taxon>
        <taxon>Botryosphaeriaceae</taxon>
        <taxon>Lasiodiplodia</taxon>
    </lineage>
</organism>
<reference evidence="2" key="1">
    <citation type="submission" date="2023-06" db="EMBL/GenBank/DDBJ databases">
        <title>Multi-omics analyses reveal the molecular pathogenesis toolkit of Lasiodiplodia hormozganensis, a cross-kingdom pathogen.</title>
        <authorList>
            <person name="Felix C."/>
            <person name="Meneses R."/>
            <person name="Goncalves M.F.M."/>
            <person name="Tilleman L."/>
            <person name="Duarte A.S."/>
            <person name="Jorrin-Novo J.V."/>
            <person name="Van De Peer Y."/>
            <person name="Deforce D."/>
            <person name="Van Nieuwerburgh F."/>
            <person name="Esteves A.C."/>
            <person name="Alves A."/>
        </authorList>
    </citation>
    <scope>NUCLEOTIDE SEQUENCE</scope>
    <source>
        <strain evidence="2">CBS 339.90</strain>
    </source>
</reference>
<evidence type="ECO:0000313" key="3">
    <source>
        <dbReference type="Proteomes" id="UP001175001"/>
    </source>
</evidence>
<dbReference type="AlphaFoldDB" id="A0AA39Z6E5"/>
<protein>
    <submittedName>
        <fullName evidence="2">Uncharacterized protein</fullName>
    </submittedName>
</protein>
<keyword evidence="3" id="KW-1185">Reference proteome</keyword>
<comment type="caution">
    <text evidence="2">The sequence shown here is derived from an EMBL/GenBank/DDBJ whole genome shotgun (WGS) entry which is preliminary data.</text>
</comment>
<feature type="compositionally biased region" description="Basic residues" evidence="1">
    <location>
        <begin position="109"/>
        <end position="119"/>
    </location>
</feature>
<feature type="compositionally biased region" description="Basic and acidic residues" evidence="1">
    <location>
        <begin position="82"/>
        <end position="95"/>
    </location>
</feature>
<sequence>MPCYGAGRGHIRRASALIQFSITRRVTHKTEAEAFGARYDAGQGKRVAGLTSVAGFVHMEKEMGDGAETARGASRPQDAGEQVERMVERALRMEEETSCPQAEGEATAHRQRNHHRHLLLHPLPPTVAKPPRRL</sequence>
<feature type="region of interest" description="Disordered" evidence="1">
    <location>
        <begin position="64"/>
        <end position="134"/>
    </location>
</feature>
<dbReference type="Proteomes" id="UP001175001">
    <property type="component" value="Unassembled WGS sequence"/>
</dbReference>
<proteinExistence type="predicted"/>
<accession>A0AA39Z6E5</accession>
<evidence type="ECO:0000313" key="2">
    <source>
        <dbReference type="EMBL" id="KAK0664217.1"/>
    </source>
</evidence>
<dbReference type="EMBL" id="JAUJDW010000002">
    <property type="protein sequence ID" value="KAK0664217.1"/>
    <property type="molecule type" value="Genomic_DNA"/>
</dbReference>